<sequence length="133" mass="15024">MNDPVTDDSNEQRNKKQKIGFVLAFCCLISRWVILAFTTVLHLKVPSRRLPTKWQHSSGYRYGLGLRKRLRTTALEQAREIHQHVFSHQGNPPSTVGPPPPLPVFDVREVRVPPVPLENGGITEASSNHPDDK</sequence>
<accession>A0ABR3DJL9</accession>
<name>A0ABR3DJL9_NEUIN</name>
<evidence type="ECO:0000313" key="2">
    <source>
        <dbReference type="EMBL" id="KAL0472832.1"/>
    </source>
</evidence>
<comment type="caution">
    <text evidence="2">The sequence shown here is derived from an EMBL/GenBank/DDBJ whole genome shotgun (WGS) entry which is preliminary data.</text>
</comment>
<keyword evidence="3" id="KW-1185">Reference proteome</keyword>
<evidence type="ECO:0008006" key="4">
    <source>
        <dbReference type="Google" id="ProtNLM"/>
    </source>
</evidence>
<organism evidence="2 3">
    <name type="scientific">Neurospora intermedia</name>
    <dbReference type="NCBI Taxonomy" id="5142"/>
    <lineage>
        <taxon>Eukaryota</taxon>
        <taxon>Fungi</taxon>
        <taxon>Dikarya</taxon>
        <taxon>Ascomycota</taxon>
        <taxon>Pezizomycotina</taxon>
        <taxon>Sordariomycetes</taxon>
        <taxon>Sordariomycetidae</taxon>
        <taxon>Sordariales</taxon>
        <taxon>Sordariaceae</taxon>
        <taxon>Neurospora</taxon>
    </lineage>
</organism>
<proteinExistence type="predicted"/>
<protein>
    <recommendedName>
        <fullName evidence="4">Transmembrane protein</fullName>
    </recommendedName>
</protein>
<reference evidence="2 3" key="1">
    <citation type="submission" date="2023-09" db="EMBL/GenBank/DDBJ databases">
        <title>Multi-omics analysis of a traditional fermented food reveals byproduct-associated fungal strains for waste-to-food upcycling.</title>
        <authorList>
            <consortium name="Lawrence Berkeley National Laboratory"/>
            <person name="Rekdal V.M."/>
            <person name="Villalobos-Escobedo J.M."/>
            <person name="Rodriguez-Valeron N."/>
            <person name="Garcia M.O."/>
            <person name="Vasquez D.P."/>
            <person name="Damayanti I."/>
            <person name="Sorensen P.M."/>
            <person name="Baidoo E.E."/>
            <person name="De Carvalho A.C."/>
            <person name="Riley R."/>
            <person name="Lipzen A."/>
            <person name="He G."/>
            <person name="Yan M."/>
            <person name="Haridas S."/>
            <person name="Daum C."/>
            <person name="Yoshinaga Y."/>
            <person name="Ng V."/>
            <person name="Grigoriev I.V."/>
            <person name="Munk R."/>
            <person name="Nuraida L."/>
            <person name="Wijaya C.H."/>
            <person name="Morales P.-C."/>
            <person name="Keasling J.D."/>
        </authorList>
    </citation>
    <scope>NUCLEOTIDE SEQUENCE [LARGE SCALE GENOMIC DNA]</scope>
    <source>
        <strain evidence="2 3">FGSC 2613</strain>
    </source>
</reference>
<gene>
    <name evidence="2" type="ORF">QR685DRAFT_568992</name>
</gene>
<dbReference type="EMBL" id="JAVLET010000002">
    <property type="protein sequence ID" value="KAL0472832.1"/>
    <property type="molecule type" value="Genomic_DNA"/>
</dbReference>
<keyword evidence="1" id="KW-0812">Transmembrane</keyword>
<evidence type="ECO:0000313" key="3">
    <source>
        <dbReference type="Proteomes" id="UP001451303"/>
    </source>
</evidence>
<keyword evidence="1" id="KW-1133">Transmembrane helix</keyword>
<feature type="transmembrane region" description="Helical" evidence="1">
    <location>
        <begin position="20"/>
        <end position="43"/>
    </location>
</feature>
<keyword evidence="1" id="KW-0472">Membrane</keyword>
<dbReference type="Proteomes" id="UP001451303">
    <property type="component" value="Unassembled WGS sequence"/>
</dbReference>
<evidence type="ECO:0000256" key="1">
    <source>
        <dbReference type="SAM" id="Phobius"/>
    </source>
</evidence>